<dbReference type="InterPro" id="IPR003609">
    <property type="entry name" value="Pan_app"/>
</dbReference>
<keyword evidence="10" id="KW-1185">Reference proteome</keyword>
<accession>A0ABZ2XTT5</accession>
<dbReference type="Pfam" id="PF21142">
    <property type="entry name" value="A2M_bMG2"/>
    <property type="match status" value="1"/>
</dbReference>
<dbReference type="Gene3D" id="3.50.4.10">
    <property type="entry name" value="Hepatocyte Growth Factor"/>
    <property type="match status" value="1"/>
</dbReference>
<dbReference type="InterPro" id="IPR002890">
    <property type="entry name" value="MG2"/>
</dbReference>
<dbReference type="InterPro" id="IPR041462">
    <property type="entry name" value="Bact_A2M_MG6"/>
</dbReference>
<dbReference type="InterPro" id="IPR041246">
    <property type="entry name" value="Bact_MG10"/>
</dbReference>
<dbReference type="InterPro" id="IPR011625">
    <property type="entry name" value="A2M_N_BRD"/>
</dbReference>
<dbReference type="InterPro" id="IPR001599">
    <property type="entry name" value="Macroglobln_a2"/>
</dbReference>
<organism evidence="9 10">
    <name type="scientific">Aliisedimentitalea scapharcae</name>
    <dbReference type="NCBI Taxonomy" id="1524259"/>
    <lineage>
        <taxon>Bacteria</taxon>
        <taxon>Pseudomonadati</taxon>
        <taxon>Pseudomonadota</taxon>
        <taxon>Alphaproteobacteria</taxon>
        <taxon>Rhodobacterales</taxon>
        <taxon>Roseobacteraceae</taxon>
        <taxon>Aliisedimentitalea</taxon>
    </lineage>
</organism>
<evidence type="ECO:0000313" key="10">
    <source>
        <dbReference type="Proteomes" id="UP001623232"/>
    </source>
</evidence>
<dbReference type="InterPro" id="IPR000177">
    <property type="entry name" value="Apple"/>
</dbReference>
<feature type="domain" description="Alpha-2-macroglobulin bait region" evidence="7">
    <location>
        <begin position="953"/>
        <end position="1097"/>
    </location>
</feature>
<proteinExistence type="inferred from homology"/>
<evidence type="ECO:0000313" key="9">
    <source>
        <dbReference type="EMBL" id="WZK88764.1"/>
    </source>
</evidence>
<dbReference type="SMART" id="SM01419">
    <property type="entry name" value="Thiol-ester_cl"/>
    <property type="match status" value="1"/>
</dbReference>
<feature type="domain" description="Alpha-2-macroglobulin" evidence="8">
    <location>
        <begin position="1160"/>
        <end position="1248"/>
    </location>
</feature>
<evidence type="ECO:0000256" key="5">
    <source>
        <dbReference type="SAM" id="SignalP"/>
    </source>
</evidence>
<dbReference type="Pfam" id="PF01835">
    <property type="entry name" value="MG2"/>
    <property type="match status" value="1"/>
</dbReference>
<feature type="signal peptide" evidence="5">
    <location>
        <begin position="1"/>
        <end position="23"/>
    </location>
</feature>
<dbReference type="PANTHER" id="PTHR40094:SF1">
    <property type="entry name" value="UBIQUITIN DOMAIN-CONTAINING PROTEIN"/>
    <property type="match status" value="1"/>
</dbReference>
<dbReference type="RefSeq" id="WP_406646341.1">
    <property type="nucleotide sequence ID" value="NZ_CP123584.1"/>
</dbReference>
<keyword evidence="3" id="KW-0677">Repeat</keyword>
<evidence type="ECO:0000259" key="7">
    <source>
        <dbReference type="SMART" id="SM01359"/>
    </source>
</evidence>
<dbReference type="Pfam" id="PF17962">
    <property type="entry name" value="bMG6"/>
    <property type="match status" value="1"/>
</dbReference>
<comment type="similarity">
    <text evidence="1">Belongs to the protease inhibitor I39 (alpha-2-macroglobulin) family. Bacterial alpha-2-macroglobulin subfamily.</text>
</comment>
<dbReference type="PIRSF" id="PIRSF038980">
    <property type="entry name" value="A2M_bac"/>
    <property type="match status" value="1"/>
</dbReference>
<dbReference type="CDD" id="cd01100">
    <property type="entry name" value="APPLE_Factor_XI_like"/>
    <property type="match status" value="1"/>
</dbReference>
<dbReference type="Pfam" id="PF07678">
    <property type="entry name" value="TED_complement"/>
    <property type="match status" value="1"/>
</dbReference>
<dbReference type="SMART" id="SM01360">
    <property type="entry name" value="A2M"/>
    <property type="match status" value="1"/>
</dbReference>
<dbReference type="PANTHER" id="PTHR40094">
    <property type="entry name" value="ALPHA-2-MACROGLOBULIN HOMOLOG"/>
    <property type="match status" value="1"/>
</dbReference>
<dbReference type="SMART" id="SM01359">
    <property type="entry name" value="A2M_N_2"/>
    <property type="match status" value="1"/>
</dbReference>
<keyword evidence="2 5" id="KW-0732">Signal</keyword>
<feature type="chain" id="PRO_5047196604" evidence="5">
    <location>
        <begin position="24"/>
        <end position="1811"/>
    </location>
</feature>
<dbReference type="Pfam" id="PF07703">
    <property type="entry name" value="A2M_BRD"/>
    <property type="match status" value="1"/>
</dbReference>
<dbReference type="Pfam" id="PF17972">
    <property type="entry name" value="bMG5"/>
    <property type="match status" value="1"/>
</dbReference>
<dbReference type="InterPro" id="IPR011626">
    <property type="entry name" value="Alpha-macroglobulin_TED"/>
</dbReference>
<feature type="domain" description="Apple" evidence="6">
    <location>
        <begin position="35"/>
        <end position="101"/>
    </location>
</feature>
<protein>
    <submittedName>
        <fullName evidence="9">Alpha-2-macroglobulin family protein</fullName>
    </submittedName>
</protein>
<dbReference type="EMBL" id="CP123584">
    <property type="protein sequence ID" value="WZK88764.1"/>
    <property type="molecule type" value="Genomic_DNA"/>
</dbReference>
<reference evidence="9 10" key="1">
    <citation type="submission" date="2023-04" db="EMBL/GenBank/DDBJ databases">
        <title>Complete genome sequence of Alisedimentitalea scapharcae.</title>
        <authorList>
            <person name="Rong J.-C."/>
            <person name="Yi M.-L."/>
            <person name="Zhao Q."/>
        </authorList>
    </citation>
    <scope>NUCLEOTIDE SEQUENCE [LARGE SCALE GENOMIC DNA]</scope>
    <source>
        <strain evidence="9 10">KCTC 42119</strain>
    </source>
</reference>
<dbReference type="InterPro" id="IPR021868">
    <property type="entry name" value="Alpha_2_Macroglob_MG3"/>
</dbReference>
<keyword evidence="4" id="KW-1015">Disulfide bond</keyword>
<dbReference type="InterPro" id="IPR049120">
    <property type="entry name" value="A2M_bMG2"/>
</dbReference>
<dbReference type="InterPro" id="IPR051802">
    <property type="entry name" value="YfhM-like"/>
</dbReference>
<dbReference type="InterPro" id="IPR047565">
    <property type="entry name" value="Alpha-macroglob_thiol-ester_cl"/>
</dbReference>
<dbReference type="InterPro" id="IPR041203">
    <property type="entry name" value="Bact_A2M_MG5"/>
</dbReference>
<name>A0ABZ2XTT5_9RHOB</name>
<evidence type="ECO:0000259" key="6">
    <source>
        <dbReference type="SMART" id="SM00223"/>
    </source>
</evidence>
<dbReference type="InterPro" id="IPR008930">
    <property type="entry name" value="Terpenoid_cyclase/PrenylTrfase"/>
</dbReference>
<dbReference type="Gene3D" id="1.50.10.20">
    <property type="match status" value="1"/>
</dbReference>
<dbReference type="InterPro" id="IPR026284">
    <property type="entry name" value="A2MG_proteobact"/>
</dbReference>
<dbReference type="Pfam" id="PF00024">
    <property type="entry name" value="PAN_1"/>
    <property type="match status" value="1"/>
</dbReference>
<sequence length="1811" mass="194932">MQRFFWILSCLFMVMAGGGAVRAQENPVPDFRYLSSPDTDYYGSDLQALFDTNLKSCIQACAGNSQCVGFTFNTRSNACFPKSAVKDETEYVGAVSAVKLATVGAVVQTGTQRRAAMPMLRPDDISFARTQAIELGIRHQQGGLDIEEIIDAARIREASNDRIAAIRLTGRAIAISDRADLWVDYARLLLSLRTDNSSLRREYHTRAVGAAINGYLRAPAAGGQISALMMLAEGLERSGRGRDMLAVLRVAERIQPRVDVREALDRAVRKYGFRVTSSSVESDSRTPRICIEFSEKLAQAGVDYDPFVRLPQPDLVVQADGRQLCVEGVKHGNRYRLTLRSGLPAESGETLFKDVDLTQYVRDRSPAVRFPGRSYVLAKSAQAALPVETVNLTDLDLKLRRVSDRNLLRAMQEGYFGRPLSYWQEEEFTNTIAEDVWSGTAKVQTELNRDLTTRLPMAEAIAGQPAGIYALTATIPGADPYDQPGATQWFVLSDLGISSMSGTDGLHVQVLGLGDAAARPDVKVSLISRTNAVLATAQTDAAGSVRFDPGLIRGTGGSEPAMVIAQLGDSDLGFLSLIDPAFDLSDRGVEGRNPAGPVDVFMTTDRGAYRAGEVIHVTALTRDGRARAIEGLPLIAILSRPDGVEYSRVVSDGGRMGGHVFDLPVGVTAPRGTWRLDLKTDPKAPALASRQILVEDFLPERIDFDQSLASQELTEGDAVDLRVQARYLFGAPGAGLKVEGQVSLRAAETVQGWPGYRFGRHDGPSTTQSSYFGSFETDADGVAILPVEIPQGAAEGKPLTARVITRVADGSARPVERMIEAPVRSSAPVIGIKPLFDDVVSEGTEAGFEVIALSPTLEPMPIQVVWTLNRIETRYQWYQLHGNWNWEPITRRTRIATGQGVLDAGPLRVSHPVEWGQYELVVERTDGPHVVGSVDFYAGWYAPGDSSATPDQLELSLNSDSYVPGDTARLRIVSRSAGTALISVMSDRLISRQAIEVPEGASEIPLEVTEDWGAGAYVSALVVRPGDQATGQTPVRTLGLAHAAVTQQGQSLTVSIDVPEVARPRQKQMARVSVSGADPGDEVWMTVSAVDLGILNLTGFQSPDPSAYYFGQRRLGMELRDVYGRLIDTSNGALGLVRSGGDQDNAMRMQSPPPTQDLMAVFSGAVQVDADGIVEIPLDLPAFNGTVRLMAVAWSGLAVGQAEADMLVRDPVVVTASLPRFLAPGDQSRALLEIVHADGPTGDMQLVVSAGDELLLGPVPSVVTLDSGGKVNLELPVAAQSVGDPEVLVTLVTPDGQAFRQTLRLPVRANDPEVAQTRRFTLASGDSFAFTQDVFAGLRPGSAWAVISAGPLAKFDAPGLLSTLDRYPYGCTEQVTSKAMPLLYLSSLAQASGLGDGPKVDGRIRDAINRVLTRQASNGSFGLWRAESGDFWLDAYVSDFLSRARAQGHQVPERAFAQAMDNLRNRVNYAPDFDTGGEDIAYALMVLAREGAASMGDLRYYVDVKAEGFDTPLAAAQLGAALAFYGDQTRADRMFSHAAILLNRAVSGKPIWRVDYGTRLRDTAGVLSLAVDAGSAAVNRDFLINRVTRASGPLSTQEAAWSLLAAQSLIDTPEESGVLVDGKKVDGPFVQVMDGQAPGQGVLISAASGQATDITLTTLGVSETGLDAGGTGYTLERLYFTLEGVPIDRRDFAVGERLVTVLRVTPHESVGARLMINDPLPAGIEIDNPNLLRSGDLRDLDWLNLSEATHVEFRSDRFLAAVDWRGSDVVTLGYVARAVTPGAFHHPAASVEDMYRPVYRAHTGTGRVIVR</sequence>
<dbReference type="SUPFAM" id="SSF48239">
    <property type="entry name" value="Terpenoid cyclases/Protein prenyltransferases"/>
    <property type="match status" value="1"/>
</dbReference>
<dbReference type="CDD" id="cd02891">
    <property type="entry name" value="A2M_like"/>
    <property type="match status" value="1"/>
</dbReference>
<dbReference type="Pfam" id="PF17973">
    <property type="entry name" value="bMG10"/>
    <property type="match status" value="1"/>
</dbReference>
<dbReference type="Pfam" id="PF11974">
    <property type="entry name" value="bMG3"/>
    <property type="match status" value="1"/>
</dbReference>
<dbReference type="SMART" id="SM00223">
    <property type="entry name" value="APPLE"/>
    <property type="match status" value="1"/>
</dbReference>
<evidence type="ECO:0000256" key="2">
    <source>
        <dbReference type="ARBA" id="ARBA00022729"/>
    </source>
</evidence>
<evidence type="ECO:0000256" key="3">
    <source>
        <dbReference type="ARBA" id="ARBA00022737"/>
    </source>
</evidence>
<evidence type="ECO:0000259" key="8">
    <source>
        <dbReference type="SMART" id="SM01360"/>
    </source>
</evidence>
<gene>
    <name evidence="9" type="ORF">QEZ52_19545</name>
</gene>
<evidence type="ECO:0000256" key="4">
    <source>
        <dbReference type="ARBA" id="ARBA00023157"/>
    </source>
</evidence>
<dbReference type="Proteomes" id="UP001623232">
    <property type="component" value="Chromosome"/>
</dbReference>
<evidence type="ECO:0000256" key="1">
    <source>
        <dbReference type="ARBA" id="ARBA00010556"/>
    </source>
</evidence>